<dbReference type="AlphaFoldDB" id="A0A0A9DNH1"/>
<proteinExistence type="predicted"/>
<dbReference type="EMBL" id="GBRH01209657">
    <property type="protein sequence ID" value="JAD88238.1"/>
    <property type="molecule type" value="Transcribed_RNA"/>
</dbReference>
<reference evidence="2" key="1">
    <citation type="submission" date="2014-09" db="EMBL/GenBank/DDBJ databases">
        <authorList>
            <person name="Magalhaes I.L.F."/>
            <person name="Oliveira U."/>
            <person name="Santos F.R."/>
            <person name="Vidigal T.H.D.A."/>
            <person name="Brescovit A.D."/>
            <person name="Santos A.J."/>
        </authorList>
    </citation>
    <scope>NUCLEOTIDE SEQUENCE</scope>
    <source>
        <tissue evidence="2">Shoot tissue taken approximately 20 cm above the soil surface</tissue>
    </source>
</reference>
<evidence type="ECO:0000256" key="1">
    <source>
        <dbReference type="SAM" id="MobiDB-lite"/>
    </source>
</evidence>
<protein>
    <submittedName>
        <fullName evidence="2">Uncharacterized protein</fullName>
    </submittedName>
</protein>
<sequence>MFFILQQPGSHGIVTLDALVNRELKNPPRRAYTPTIQVHCDERRRNITVQTIPSLHHKSMQLLPLPDPSTRGQNASDGDRARQQPFFAEEPEHAPRLAGLPMLREPGHERVKARDRSLRHFVEHPARVPEAPEPRV</sequence>
<feature type="compositionally biased region" description="Basic and acidic residues" evidence="1">
    <location>
        <begin position="105"/>
        <end position="136"/>
    </location>
</feature>
<evidence type="ECO:0000313" key="2">
    <source>
        <dbReference type="EMBL" id="JAD88238.1"/>
    </source>
</evidence>
<name>A0A0A9DNH1_ARUDO</name>
<feature type="region of interest" description="Disordered" evidence="1">
    <location>
        <begin position="58"/>
        <end position="136"/>
    </location>
</feature>
<accession>A0A0A9DNH1</accession>
<organism evidence="2">
    <name type="scientific">Arundo donax</name>
    <name type="common">Giant reed</name>
    <name type="synonym">Donax arundinaceus</name>
    <dbReference type="NCBI Taxonomy" id="35708"/>
    <lineage>
        <taxon>Eukaryota</taxon>
        <taxon>Viridiplantae</taxon>
        <taxon>Streptophyta</taxon>
        <taxon>Embryophyta</taxon>
        <taxon>Tracheophyta</taxon>
        <taxon>Spermatophyta</taxon>
        <taxon>Magnoliopsida</taxon>
        <taxon>Liliopsida</taxon>
        <taxon>Poales</taxon>
        <taxon>Poaceae</taxon>
        <taxon>PACMAD clade</taxon>
        <taxon>Arundinoideae</taxon>
        <taxon>Arundineae</taxon>
        <taxon>Arundo</taxon>
    </lineage>
</organism>
<reference evidence="2" key="2">
    <citation type="journal article" date="2015" name="Data Brief">
        <title>Shoot transcriptome of the giant reed, Arundo donax.</title>
        <authorList>
            <person name="Barrero R.A."/>
            <person name="Guerrero F.D."/>
            <person name="Moolhuijzen P."/>
            <person name="Goolsby J.A."/>
            <person name="Tidwell J."/>
            <person name="Bellgard S.E."/>
            <person name="Bellgard M.I."/>
        </authorList>
    </citation>
    <scope>NUCLEOTIDE SEQUENCE</scope>
    <source>
        <tissue evidence="2">Shoot tissue taken approximately 20 cm above the soil surface</tissue>
    </source>
</reference>